<evidence type="ECO:0000259" key="2">
    <source>
        <dbReference type="Pfam" id="PF20469"/>
    </source>
</evidence>
<gene>
    <name evidence="3" type="ORF">GC101_28240</name>
</gene>
<dbReference type="EMBL" id="WHOB01000086">
    <property type="protein sequence ID" value="NOU82758.1"/>
    <property type="molecule type" value="Genomic_DNA"/>
</dbReference>
<sequence>MVLIEWIKINGFRNFDNETINLANQTLIIGANDVGKTNLIYALRILFDRSLSEKDLELYDSDYNVITKAQNMEITVKITEIQEDCLISTFKGDLQSGVVYIQYKNSKSGEYTILAGHSEETLEVKQSRFYIKRLNMECVNTTRNLTSLMKRERNQILNDSKLSLAEKLMEADEKSIGEMKVDLNTMNSKIDNLNYIKKSLENVNAELGDLAIHNKSQILSFKNANSDIVQMLDNLELTYASDNETLTLGGEGRNNQIFIATWVAKQKNRRTLEKVTFFAIEEPEAHLHPHQQRKLSNYLLKNFAEQVFITTHSPHIASEFRPDKIVKLYQKHKLTKVARGGCSEAIKLDFDDFGYRLDAITSDVFFVNAVLLVEGPSEKLFYTALSQKLNIDLDYLNVSIISVNGIGFKPYVKICLALDIPFVLRTDNDIFNKSHKVSPSVSIELSYQAGISRVMGIYEELLERGNEALLEYWKLNQKDNEWLEKVSIPEKAKLLSEYITKAIEKDNIYLSMKDLENDLVESKLYSFLKKFYNTTTKKSTVKKMQKAKAENMLSFLKSNINNLEVLKGDKIAEPLEQIKILAERVVLNNG</sequence>
<dbReference type="InterPro" id="IPR041685">
    <property type="entry name" value="AAA_GajA/Old/RecF-like"/>
</dbReference>
<keyword evidence="4" id="KW-1185">Reference proteome</keyword>
<feature type="domain" description="OLD protein-like TOPRIM" evidence="2">
    <location>
        <begin position="365"/>
        <end position="429"/>
    </location>
</feature>
<dbReference type="Proteomes" id="UP000596857">
    <property type="component" value="Unassembled WGS sequence"/>
</dbReference>
<evidence type="ECO:0000313" key="3">
    <source>
        <dbReference type="EMBL" id="NOU82758.1"/>
    </source>
</evidence>
<dbReference type="SUPFAM" id="SSF52540">
    <property type="entry name" value="P-loop containing nucleoside triphosphate hydrolases"/>
    <property type="match status" value="1"/>
</dbReference>
<accession>A0ABX1YPE7</accession>
<feature type="domain" description="Endonuclease GajA/Old nuclease/RecF-like AAA" evidence="1">
    <location>
        <begin position="158"/>
        <end position="317"/>
    </location>
</feature>
<feature type="domain" description="Endonuclease GajA/Old nuclease/RecF-like AAA" evidence="1">
    <location>
        <begin position="4"/>
        <end position="135"/>
    </location>
</feature>
<dbReference type="PANTHER" id="PTHR43581">
    <property type="entry name" value="ATP/GTP PHOSPHATASE"/>
    <property type="match status" value="1"/>
</dbReference>
<proteinExistence type="predicted"/>
<reference evidence="3 4" key="1">
    <citation type="submission" date="2019-10" db="EMBL/GenBank/DDBJ databases">
        <title>Description of Paenibacillus terricola sp. nov.</title>
        <authorList>
            <person name="Carlier A."/>
            <person name="Qi S."/>
        </authorList>
    </citation>
    <scope>NUCLEOTIDE SEQUENCE [LARGE SCALE GENOMIC DNA]</scope>
    <source>
        <strain evidence="3 4">LMG 31459</strain>
    </source>
</reference>
<protein>
    <submittedName>
        <fullName evidence="3">AAA family ATPase</fullName>
    </submittedName>
</protein>
<dbReference type="InterPro" id="IPR051396">
    <property type="entry name" value="Bact_Antivir_Def_Nuclease"/>
</dbReference>
<dbReference type="InterPro" id="IPR034139">
    <property type="entry name" value="TOPRIM_OLD"/>
</dbReference>
<dbReference type="PANTHER" id="PTHR43581:SF4">
    <property type="entry name" value="ATP_GTP PHOSPHATASE"/>
    <property type="match status" value="1"/>
</dbReference>
<dbReference type="Pfam" id="PF13175">
    <property type="entry name" value="AAA_15"/>
    <property type="match status" value="2"/>
</dbReference>
<evidence type="ECO:0000259" key="1">
    <source>
        <dbReference type="Pfam" id="PF13175"/>
    </source>
</evidence>
<organism evidence="3 4">
    <name type="scientific">Paenibacillus phytohabitans</name>
    <dbReference type="NCBI Taxonomy" id="2654978"/>
    <lineage>
        <taxon>Bacteria</taxon>
        <taxon>Bacillati</taxon>
        <taxon>Bacillota</taxon>
        <taxon>Bacilli</taxon>
        <taxon>Bacillales</taxon>
        <taxon>Paenibacillaceae</taxon>
        <taxon>Paenibacillus</taxon>
    </lineage>
</organism>
<comment type="caution">
    <text evidence="3">The sequence shown here is derived from an EMBL/GenBank/DDBJ whole genome shotgun (WGS) entry which is preliminary data.</text>
</comment>
<dbReference type="CDD" id="cd01026">
    <property type="entry name" value="TOPRIM_OLD"/>
    <property type="match status" value="1"/>
</dbReference>
<dbReference type="InterPro" id="IPR027417">
    <property type="entry name" value="P-loop_NTPase"/>
</dbReference>
<dbReference type="Gene3D" id="3.40.50.300">
    <property type="entry name" value="P-loop containing nucleotide triphosphate hydrolases"/>
    <property type="match status" value="1"/>
</dbReference>
<dbReference type="Pfam" id="PF20469">
    <property type="entry name" value="OLD-like_TOPRIM"/>
    <property type="match status" value="1"/>
</dbReference>
<evidence type="ECO:0000313" key="4">
    <source>
        <dbReference type="Proteomes" id="UP000596857"/>
    </source>
</evidence>
<name>A0ABX1YPE7_9BACL</name>